<gene>
    <name evidence="1" type="ORF">AVEN_173704_1</name>
</gene>
<accession>A0A4Y2PCF0</accession>
<keyword evidence="2" id="KW-1185">Reference proteome</keyword>
<reference evidence="1 2" key="1">
    <citation type="journal article" date="2019" name="Sci. Rep.">
        <title>Orb-weaving spider Araneus ventricosus genome elucidates the spidroin gene catalogue.</title>
        <authorList>
            <person name="Kono N."/>
            <person name="Nakamura H."/>
            <person name="Ohtoshi R."/>
            <person name="Moran D.A.P."/>
            <person name="Shinohara A."/>
            <person name="Yoshida Y."/>
            <person name="Fujiwara M."/>
            <person name="Mori M."/>
            <person name="Tomita M."/>
            <person name="Arakawa K."/>
        </authorList>
    </citation>
    <scope>NUCLEOTIDE SEQUENCE [LARGE SCALE GENOMIC DNA]</scope>
</reference>
<comment type="caution">
    <text evidence="1">The sequence shown here is derived from an EMBL/GenBank/DDBJ whole genome shotgun (WGS) entry which is preliminary data.</text>
</comment>
<organism evidence="1 2">
    <name type="scientific">Araneus ventricosus</name>
    <name type="common">Orbweaver spider</name>
    <name type="synonym">Epeira ventricosa</name>
    <dbReference type="NCBI Taxonomy" id="182803"/>
    <lineage>
        <taxon>Eukaryota</taxon>
        <taxon>Metazoa</taxon>
        <taxon>Ecdysozoa</taxon>
        <taxon>Arthropoda</taxon>
        <taxon>Chelicerata</taxon>
        <taxon>Arachnida</taxon>
        <taxon>Araneae</taxon>
        <taxon>Araneomorphae</taxon>
        <taxon>Entelegynae</taxon>
        <taxon>Araneoidea</taxon>
        <taxon>Araneidae</taxon>
        <taxon>Araneus</taxon>
    </lineage>
</organism>
<proteinExistence type="predicted"/>
<evidence type="ECO:0000313" key="1">
    <source>
        <dbReference type="EMBL" id="GBN48739.1"/>
    </source>
</evidence>
<sequence length="69" mass="7737">MGTPEKLPSIAALLASRHLVPDSNYVLFELNKWTLPGLQKQRTMAKCIASEAEHRALSEDKNENILHLP</sequence>
<dbReference type="Proteomes" id="UP000499080">
    <property type="component" value="Unassembled WGS sequence"/>
</dbReference>
<protein>
    <submittedName>
        <fullName evidence="1">Uncharacterized protein</fullName>
    </submittedName>
</protein>
<dbReference type="AlphaFoldDB" id="A0A4Y2PCF0"/>
<dbReference type="EMBL" id="BGPR01010924">
    <property type="protein sequence ID" value="GBN48739.1"/>
    <property type="molecule type" value="Genomic_DNA"/>
</dbReference>
<evidence type="ECO:0000313" key="2">
    <source>
        <dbReference type="Proteomes" id="UP000499080"/>
    </source>
</evidence>
<name>A0A4Y2PCF0_ARAVE</name>